<dbReference type="EMBL" id="BAAFRS010000122">
    <property type="protein sequence ID" value="GAB1222880.1"/>
    <property type="molecule type" value="Genomic_DNA"/>
</dbReference>
<dbReference type="PANTHER" id="PTHR10340">
    <property type="entry name" value="SPHINGOMYELIN PHOSPHODIESTERASE"/>
    <property type="match status" value="1"/>
</dbReference>
<feature type="chain" id="PRO_5045558381" description="Calcineurin-like phosphoesterase domain-containing protein" evidence="3">
    <location>
        <begin position="17"/>
        <end position="424"/>
    </location>
</feature>
<gene>
    <name evidence="5" type="ORF">ENUP19_0122G0026</name>
</gene>
<name>A0ABQ0DJ48_9EUKA</name>
<dbReference type="Gene3D" id="3.60.21.10">
    <property type="match status" value="1"/>
</dbReference>
<organism evidence="5 6">
    <name type="scientific">Entamoeba nuttalli</name>
    <dbReference type="NCBI Taxonomy" id="412467"/>
    <lineage>
        <taxon>Eukaryota</taxon>
        <taxon>Amoebozoa</taxon>
        <taxon>Evosea</taxon>
        <taxon>Archamoebae</taxon>
        <taxon>Mastigamoebida</taxon>
        <taxon>Entamoebidae</taxon>
        <taxon>Entamoeba</taxon>
    </lineage>
</organism>
<evidence type="ECO:0000256" key="1">
    <source>
        <dbReference type="ARBA" id="ARBA00022801"/>
    </source>
</evidence>
<dbReference type="InterPro" id="IPR029052">
    <property type="entry name" value="Metallo-depent_PP-like"/>
</dbReference>
<dbReference type="Pfam" id="PF00149">
    <property type="entry name" value="Metallophos"/>
    <property type="match status" value="1"/>
</dbReference>
<keyword evidence="6" id="KW-1185">Reference proteome</keyword>
<dbReference type="PANTHER" id="PTHR10340:SF34">
    <property type="entry name" value="SPHINGOMYELIN PHOSPHODIESTERASE"/>
    <property type="match status" value="1"/>
</dbReference>
<comment type="caution">
    <text evidence="5">The sequence shown here is derived from an EMBL/GenBank/DDBJ whole genome shotgun (WGS) entry which is preliminary data.</text>
</comment>
<dbReference type="Proteomes" id="UP001628156">
    <property type="component" value="Unassembled WGS sequence"/>
</dbReference>
<keyword evidence="2" id="KW-0325">Glycoprotein</keyword>
<dbReference type="InterPro" id="IPR004843">
    <property type="entry name" value="Calcineurin-like_PHP"/>
</dbReference>
<dbReference type="SUPFAM" id="SSF56300">
    <property type="entry name" value="Metallo-dependent phosphatases"/>
    <property type="match status" value="1"/>
</dbReference>
<reference evidence="5 6" key="1">
    <citation type="journal article" date="2019" name="PLoS Negl. Trop. Dis.">
        <title>Whole genome sequencing of Entamoeba nuttalli reveals mammalian host-related molecular signatures and a novel octapeptide-repeat surface protein.</title>
        <authorList>
            <person name="Tanaka M."/>
            <person name="Makiuchi T."/>
            <person name="Komiyama T."/>
            <person name="Shiina T."/>
            <person name="Osaki K."/>
            <person name="Tachibana H."/>
        </authorList>
    </citation>
    <scope>NUCLEOTIDE SEQUENCE [LARGE SCALE GENOMIC DNA]</scope>
    <source>
        <strain evidence="5 6">P19-061405</strain>
    </source>
</reference>
<evidence type="ECO:0000256" key="3">
    <source>
        <dbReference type="SAM" id="SignalP"/>
    </source>
</evidence>
<protein>
    <recommendedName>
        <fullName evidence="4">Calcineurin-like phosphoesterase domain-containing protein</fullName>
    </recommendedName>
</protein>
<evidence type="ECO:0000313" key="6">
    <source>
        <dbReference type="Proteomes" id="UP001628156"/>
    </source>
</evidence>
<keyword evidence="3" id="KW-0732">Signal</keyword>
<evidence type="ECO:0000313" key="5">
    <source>
        <dbReference type="EMBL" id="GAB1222880.1"/>
    </source>
</evidence>
<keyword evidence="1" id="KW-0378">Hydrolase</keyword>
<evidence type="ECO:0000259" key="4">
    <source>
        <dbReference type="Pfam" id="PF00149"/>
    </source>
</evidence>
<accession>A0ABQ0DJ48</accession>
<proteinExistence type="predicted"/>
<evidence type="ECO:0000256" key="2">
    <source>
        <dbReference type="ARBA" id="ARBA00023180"/>
    </source>
</evidence>
<sequence>MRFIQFTFLLISVCFAFKAWVITDSHFDRDYTVGAYSRCNEMDCCHDYSVPKKGKEEFISGPCGDYNCYPPLNVSQSAIDFIYQHRDESKIVFWMMDTLPATFLKQSKERNVYHIKTQAMELQKRLPGFKVFPAPGNHDYFKHSEWQFPPESQWMLEIMIDLFKPWLSDSSLETFRKGGYYTELIDSGMRLISLNMAYLDVYGIHSQEYPAKDPGNMVAWLNSTLKEAKENKERVVLIFHEPIGLKSSGAVTVHPRFNQDFNHMMTLYGDIIITILTGHEHLAAIRLLPSYENPTFSVIGNPACTSRTNLDPRIRLVEFDIQSLIGWKEYKLDIEKCNSNGKLDWEFDYDTKSLFGFDRLSLQDTKEFIRKLEKDDSFFDKYRMHCGFHNGKEYPGNSRHAFICSLISLTETQYLDCVRNGPIQ</sequence>
<feature type="domain" description="Calcineurin-like phosphoesterase" evidence="4">
    <location>
        <begin position="120"/>
        <end position="281"/>
    </location>
</feature>
<feature type="signal peptide" evidence="3">
    <location>
        <begin position="1"/>
        <end position="16"/>
    </location>
</feature>